<dbReference type="OMA" id="YPGMDKI"/>
<reference evidence="4" key="1">
    <citation type="journal article" date="2020" name="bioRxiv">
        <title>A rank-normalized archaeal taxonomy based on genome phylogeny resolves widespread incomplete and uneven classifications.</title>
        <authorList>
            <person name="Rinke C."/>
            <person name="Chuvochina M."/>
            <person name="Mussig A.J."/>
            <person name="Chaumeil P.-A."/>
            <person name="Waite D.W."/>
            <person name="Whitman W.B."/>
            <person name="Parks D.H."/>
            <person name="Hugenholtz P."/>
        </authorList>
    </citation>
    <scope>NUCLEOTIDE SEQUENCE</scope>
    <source>
        <strain evidence="4">UBA8839</strain>
    </source>
</reference>
<evidence type="ECO:0000256" key="1">
    <source>
        <dbReference type="ARBA" id="ARBA00022679"/>
    </source>
</evidence>
<name>A0A832WG91_9CREN</name>
<dbReference type="AlphaFoldDB" id="A0A832WG91"/>
<proteinExistence type="predicted"/>
<accession>A0A832WG91</accession>
<keyword evidence="1 4" id="KW-0808">Transferase</keyword>
<dbReference type="PANTHER" id="PTHR46401:SF2">
    <property type="entry name" value="GLYCOSYLTRANSFERASE WBBK-RELATED"/>
    <property type="match status" value="1"/>
</dbReference>
<gene>
    <name evidence="4" type="ORF">HA333_05255</name>
</gene>
<evidence type="ECO:0000313" key="5">
    <source>
        <dbReference type="Proteomes" id="UP000651120"/>
    </source>
</evidence>
<feature type="domain" description="Glycosyl transferase family 1" evidence="2">
    <location>
        <begin position="219"/>
        <end position="351"/>
    </location>
</feature>
<dbReference type="SUPFAM" id="SSF53756">
    <property type="entry name" value="UDP-Glycosyltransferase/glycogen phosphorylase"/>
    <property type="match status" value="1"/>
</dbReference>
<dbReference type="EMBL" id="DUJP01000024">
    <property type="protein sequence ID" value="HII46858.1"/>
    <property type="molecule type" value="Genomic_DNA"/>
</dbReference>
<sequence>MRVLIISRLLWTAGAQRIAINEYHWLKRLGYDTELVFLRRGNVTGYEELLEEVNYKVVRRGHGPLTPFFYTLTKIFAPDRGLESTVDLDLIFKIPKIAKKEGADYLICHDQFTGIGCYQAYRKYGIPYTIFIHEKVVNYRQPIFGKIINNIEKEILLNAKKVFAVTDKVAQTINEKHGIKAIPNYPGMDKISERHFSEKEDVLLAVSFWDLGRRPWDYLEVVKHLDYKLILAGNWRVKKAKEKVVESIKLMGLKDKVSLVEGISENQLRELYNKAKFVIRFGYGEFGPAISVIEAIQHTTPVIINDELGTAELVKRYNLGLVVHGIDVRSIKEFINKIDEKTYSQLQDNIKKVQNIYTWLNHVTKLIDTITFKQ</sequence>
<dbReference type="Proteomes" id="UP000651120">
    <property type="component" value="Unassembled WGS sequence"/>
</dbReference>
<dbReference type="Pfam" id="PF00534">
    <property type="entry name" value="Glycos_transf_1"/>
    <property type="match status" value="1"/>
</dbReference>
<dbReference type="Gene3D" id="3.40.50.2000">
    <property type="entry name" value="Glycogen Phosphorylase B"/>
    <property type="match status" value="2"/>
</dbReference>
<dbReference type="Pfam" id="PF13439">
    <property type="entry name" value="Glyco_transf_4"/>
    <property type="match status" value="1"/>
</dbReference>
<evidence type="ECO:0000259" key="2">
    <source>
        <dbReference type="Pfam" id="PF00534"/>
    </source>
</evidence>
<dbReference type="RefSeq" id="WP_011007269.1">
    <property type="nucleotide sequence ID" value="NZ_DUJP01000024.1"/>
</dbReference>
<evidence type="ECO:0000313" key="4">
    <source>
        <dbReference type="EMBL" id="HII46858.1"/>
    </source>
</evidence>
<dbReference type="GeneID" id="1465018"/>
<feature type="domain" description="Glycosyltransferase subfamily 4-like N-terminal" evidence="3">
    <location>
        <begin position="14"/>
        <end position="181"/>
    </location>
</feature>
<comment type="caution">
    <text evidence="4">The sequence shown here is derived from an EMBL/GenBank/DDBJ whole genome shotgun (WGS) entry which is preliminary data.</text>
</comment>
<dbReference type="GO" id="GO:0016757">
    <property type="term" value="F:glycosyltransferase activity"/>
    <property type="evidence" value="ECO:0007669"/>
    <property type="project" value="InterPro"/>
</dbReference>
<dbReference type="CDD" id="cd03801">
    <property type="entry name" value="GT4_PimA-like"/>
    <property type="match status" value="1"/>
</dbReference>
<dbReference type="PANTHER" id="PTHR46401">
    <property type="entry name" value="GLYCOSYLTRANSFERASE WBBK-RELATED"/>
    <property type="match status" value="1"/>
</dbReference>
<organism evidence="4 5">
    <name type="scientific">Pyrobaculum aerophilum</name>
    <dbReference type="NCBI Taxonomy" id="13773"/>
    <lineage>
        <taxon>Archaea</taxon>
        <taxon>Thermoproteota</taxon>
        <taxon>Thermoprotei</taxon>
        <taxon>Thermoproteales</taxon>
        <taxon>Thermoproteaceae</taxon>
        <taxon>Pyrobaculum</taxon>
    </lineage>
</organism>
<dbReference type="InterPro" id="IPR028098">
    <property type="entry name" value="Glyco_trans_4-like_N"/>
</dbReference>
<protein>
    <submittedName>
        <fullName evidence="4">Glycosyltransferase family 4 protein</fullName>
    </submittedName>
</protein>
<evidence type="ECO:0000259" key="3">
    <source>
        <dbReference type="Pfam" id="PF13439"/>
    </source>
</evidence>
<dbReference type="InterPro" id="IPR001296">
    <property type="entry name" value="Glyco_trans_1"/>
</dbReference>